<dbReference type="RefSeq" id="WP_260748152.1">
    <property type="nucleotide sequence ID" value="NZ_CP092109.1"/>
</dbReference>
<keyword evidence="3" id="KW-1185">Reference proteome</keyword>
<evidence type="ECO:0008006" key="4">
    <source>
        <dbReference type="Google" id="ProtNLM"/>
    </source>
</evidence>
<accession>A0ABY5ZKX2</accession>
<keyword evidence="1" id="KW-0732">Signal</keyword>
<evidence type="ECO:0000256" key="1">
    <source>
        <dbReference type="SAM" id="SignalP"/>
    </source>
</evidence>
<dbReference type="Proteomes" id="UP001060414">
    <property type="component" value="Chromosome"/>
</dbReference>
<dbReference type="EMBL" id="CP092109">
    <property type="protein sequence ID" value="UWZ79801.1"/>
    <property type="molecule type" value="Genomic_DNA"/>
</dbReference>
<gene>
    <name evidence="2" type="ORF">L9S41_00030</name>
</gene>
<reference evidence="2" key="1">
    <citation type="journal article" date="2022" name="Environ. Microbiol.">
        <title>Geoalkalibacter halelectricus SAP #1 sp. nov. possessing extracellular electron transfer and mineral#reducing capabilities from a haloalkaline environment.</title>
        <authorList>
            <person name="Yadav S."/>
            <person name="Singh R."/>
            <person name="Sundharam S.S."/>
            <person name="Chaudhary S."/>
            <person name="Krishnamurthi S."/>
            <person name="Patil S.A."/>
        </authorList>
    </citation>
    <scope>NUCLEOTIDE SEQUENCE</scope>
    <source>
        <strain evidence="2">SAP-1</strain>
    </source>
</reference>
<feature type="signal peptide" evidence="1">
    <location>
        <begin position="1"/>
        <end position="19"/>
    </location>
</feature>
<organism evidence="2 3">
    <name type="scientific">Geoalkalibacter halelectricus</name>
    <dbReference type="NCBI Taxonomy" id="2847045"/>
    <lineage>
        <taxon>Bacteria</taxon>
        <taxon>Pseudomonadati</taxon>
        <taxon>Thermodesulfobacteriota</taxon>
        <taxon>Desulfuromonadia</taxon>
        <taxon>Desulfuromonadales</taxon>
        <taxon>Geoalkalibacteraceae</taxon>
        <taxon>Geoalkalibacter</taxon>
    </lineage>
</organism>
<dbReference type="PROSITE" id="PS51257">
    <property type="entry name" value="PROKAR_LIPOPROTEIN"/>
    <property type="match status" value="1"/>
</dbReference>
<feature type="chain" id="PRO_5046250591" description="Nuclear transport factor 2 family protein" evidence="1">
    <location>
        <begin position="20"/>
        <end position="151"/>
    </location>
</feature>
<proteinExistence type="predicted"/>
<name>A0ABY5ZKX2_9BACT</name>
<evidence type="ECO:0000313" key="2">
    <source>
        <dbReference type="EMBL" id="UWZ79801.1"/>
    </source>
</evidence>
<sequence>MSRGIAIVLSLVVFLAACAAPPSRDQRTEPTGVERQVRQVLGDLISAYENKDPWRFAEHISPRYFNDKARLEIRVRRDFNALSDIRIRPEITSVVSDGMGRIFVELDFSRSHTFLATNENITETGRASLIFHIENGTPRLVSQRPALFGIN</sequence>
<protein>
    <recommendedName>
        <fullName evidence="4">Nuclear transport factor 2 family protein</fullName>
    </recommendedName>
</protein>
<evidence type="ECO:0000313" key="3">
    <source>
        <dbReference type="Proteomes" id="UP001060414"/>
    </source>
</evidence>